<evidence type="ECO:0000256" key="2">
    <source>
        <dbReference type="SAM" id="Phobius"/>
    </source>
</evidence>
<dbReference type="KEGG" id="daer:H9K75_00215"/>
<dbReference type="RefSeq" id="WP_187724328.1">
    <property type="nucleotide sequence ID" value="NZ_CP060783.1"/>
</dbReference>
<keyword evidence="2" id="KW-0812">Transmembrane</keyword>
<name>A0A7H0GKB7_9BURK</name>
<dbReference type="Proteomes" id="UP000516028">
    <property type="component" value="Chromosome"/>
</dbReference>
<keyword evidence="4" id="KW-1185">Reference proteome</keyword>
<sequence length="445" mass="45851">MGFMTALVCGFLFWLMQVSMLRIGGLIGVILMVLLAIATFVVWSGGFSAVGVLLMDKARGLSPRSIGDAAMFGLASVPKFLLLGVLVFVAVLGFMLVAALLYFICKIPFLGALLAFVVHPVLVLIAAAAIIGCIWVVFPLFAPAVWSGLSFRQALSSVFAIARTRLVEVVLMMMVLYIIIVVICMLVMSGLFPAITSLTGLASSIMGGGAGYGAYGGMGAAMSVFSSSSMIGAMLGVSVLGGLVFALLALVSLMGMNLLYLQVSSGLDAAGTESDLEDAFGAMKDKAREAADKARGVAERAKQAATDRAQINADRAQANAAARAEAVYEQTRLEEEETQQPLPEQEELRREAAEREAREAQARADAQRQAAASAAAQATAPAPLPPAAASSTSAGAAALAGLVTGAATSAGAEPPAPSAPTKLCKACGHVLGTGDMFCENCGAKQ</sequence>
<keyword evidence="2" id="KW-1133">Transmembrane helix</keyword>
<feature type="transmembrane region" description="Helical" evidence="2">
    <location>
        <begin position="30"/>
        <end position="55"/>
    </location>
</feature>
<evidence type="ECO:0000313" key="4">
    <source>
        <dbReference type="Proteomes" id="UP000516028"/>
    </source>
</evidence>
<reference evidence="3 4" key="1">
    <citation type="submission" date="2020-08" db="EMBL/GenBank/DDBJ databases">
        <title>Genome sequence of Diaphorobacter aerolatus KACC 16536T.</title>
        <authorList>
            <person name="Hyun D.-W."/>
            <person name="Bae J.-W."/>
        </authorList>
    </citation>
    <scope>NUCLEOTIDE SEQUENCE [LARGE SCALE GENOMIC DNA]</scope>
    <source>
        <strain evidence="3 4">KACC 16536</strain>
    </source>
</reference>
<feature type="compositionally biased region" description="Low complexity" evidence="1">
    <location>
        <begin position="367"/>
        <end position="390"/>
    </location>
</feature>
<accession>A0A7H0GKB7</accession>
<keyword evidence="2" id="KW-0472">Membrane</keyword>
<evidence type="ECO:0000313" key="3">
    <source>
        <dbReference type="EMBL" id="QNP48733.1"/>
    </source>
</evidence>
<organism evidence="3 4">
    <name type="scientific">Diaphorobacter aerolatus</name>
    <dbReference type="NCBI Taxonomy" id="1288495"/>
    <lineage>
        <taxon>Bacteria</taxon>
        <taxon>Pseudomonadati</taxon>
        <taxon>Pseudomonadota</taxon>
        <taxon>Betaproteobacteria</taxon>
        <taxon>Burkholderiales</taxon>
        <taxon>Comamonadaceae</taxon>
        <taxon>Diaphorobacter</taxon>
    </lineage>
</organism>
<gene>
    <name evidence="3" type="ORF">H9K75_00215</name>
</gene>
<feature type="region of interest" description="Disordered" evidence="1">
    <location>
        <begin position="329"/>
        <end position="390"/>
    </location>
</feature>
<protein>
    <submittedName>
        <fullName evidence="3">Zinc ribbon domain-containing protein</fullName>
    </submittedName>
</protein>
<evidence type="ECO:0000256" key="1">
    <source>
        <dbReference type="SAM" id="MobiDB-lite"/>
    </source>
</evidence>
<proteinExistence type="predicted"/>
<dbReference type="AlphaFoldDB" id="A0A7H0GKB7"/>
<dbReference type="EMBL" id="CP060783">
    <property type="protein sequence ID" value="QNP48733.1"/>
    <property type="molecule type" value="Genomic_DNA"/>
</dbReference>
<feature type="transmembrane region" description="Helical" evidence="2">
    <location>
        <begin position="166"/>
        <end position="188"/>
    </location>
</feature>
<feature type="transmembrane region" description="Helical" evidence="2">
    <location>
        <begin position="235"/>
        <end position="260"/>
    </location>
</feature>
<feature type="transmembrane region" description="Helical" evidence="2">
    <location>
        <begin position="80"/>
        <end position="104"/>
    </location>
</feature>
<feature type="transmembrane region" description="Helical" evidence="2">
    <location>
        <begin position="116"/>
        <end position="146"/>
    </location>
</feature>
<feature type="transmembrane region" description="Helical" evidence="2">
    <location>
        <begin position="194"/>
        <end position="215"/>
    </location>
</feature>
<feature type="compositionally biased region" description="Basic and acidic residues" evidence="1">
    <location>
        <begin position="346"/>
        <end position="366"/>
    </location>
</feature>